<keyword evidence="1" id="KW-1133">Transmembrane helix</keyword>
<keyword evidence="1" id="KW-0812">Transmembrane</keyword>
<feature type="transmembrane region" description="Helical" evidence="1">
    <location>
        <begin position="44"/>
        <end position="65"/>
    </location>
</feature>
<keyword evidence="1" id="KW-0472">Membrane</keyword>
<evidence type="ECO:0000313" key="2">
    <source>
        <dbReference type="EMBL" id="MXU83914.1"/>
    </source>
</evidence>
<name>A0A6B0U566_IXORI</name>
<evidence type="ECO:0000256" key="1">
    <source>
        <dbReference type="SAM" id="Phobius"/>
    </source>
</evidence>
<protein>
    <submittedName>
        <fullName evidence="2">Uncharacterized protein</fullName>
    </submittedName>
</protein>
<sequence length="78" mass="8911">MGWAICQAVSFFFCLTGQQPVQIIPNHVESQHHPTIFRKISRCMIGAGLIYFLFLFVCYVILVPLCDKICTVVLKTYV</sequence>
<dbReference type="EMBL" id="GIFC01001831">
    <property type="protein sequence ID" value="MXU83914.1"/>
    <property type="molecule type" value="Transcribed_RNA"/>
</dbReference>
<accession>A0A6B0U566</accession>
<organism evidence="2">
    <name type="scientific">Ixodes ricinus</name>
    <name type="common">Common tick</name>
    <name type="synonym">Acarus ricinus</name>
    <dbReference type="NCBI Taxonomy" id="34613"/>
    <lineage>
        <taxon>Eukaryota</taxon>
        <taxon>Metazoa</taxon>
        <taxon>Ecdysozoa</taxon>
        <taxon>Arthropoda</taxon>
        <taxon>Chelicerata</taxon>
        <taxon>Arachnida</taxon>
        <taxon>Acari</taxon>
        <taxon>Parasitiformes</taxon>
        <taxon>Ixodida</taxon>
        <taxon>Ixodoidea</taxon>
        <taxon>Ixodidae</taxon>
        <taxon>Ixodinae</taxon>
        <taxon>Ixodes</taxon>
    </lineage>
</organism>
<dbReference type="AlphaFoldDB" id="A0A6B0U566"/>
<proteinExistence type="predicted"/>
<reference evidence="2" key="1">
    <citation type="submission" date="2019-12" db="EMBL/GenBank/DDBJ databases">
        <title>An insight into the sialome of adult female Ixodes ricinus ticks feeding for 6 days.</title>
        <authorList>
            <person name="Perner J."/>
            <person name="Ribeiro J.M.C."/>
        </authorList>
    </citation>
    <scope>NUCLEOTIDE SEQUENCE</scope>
    <source>
        <strain evidence="2">Semi-engorged</strain>
        <tissue evidence="2">Salivary glands</tissue>
    </source>
</reference>